<sequence length="322" mass="35266">MFKNKKILFSAFLLTTLLTVTACGQSVKAFTPGETPGETPQEESFNLTIPHELGETKLTRRPEKVVVFDYGLLDLLDNLQVDVAGLPKATLPEFLKTYDGEAYADLGTLKEPDFEAVYNLAPDLILISTRTAAAYEELSKIAPTVYIAVDNADYMGSVEKNLTLLGEIFGKEAEAKTLASTLQEKISTMKEKVSALQENALIILANEGTLSAYGAVSRFGLIHHALGYQEADQGIEASTHGQSVTFEYILEKNPENLFVIDRSKVVGGQVDAVSTVENDILKQTDAFKNGKIFYLNPEVWYITAGGFTSTQLMLEDMEAALK</sequence>
<organism evidence="7 8">
    <name type="scientific">Proteiniclasticum sediminis</name>
    <dbReference type="NCBI Taxonomy" id="2804028"/>
    <lineage>
        <taxon>Bacteria</taxon>
        <taxon>Bacillati</taxon>
        <taxon>Bacillota</taxon>
        <taxon>Clostridia</taxon>
        <taxon>Eubacteriales</taxon>
        <taxon>Clostridiaceae</taxon>
        <taxon>Proteiniclasticum</taxon>
    </lineage>
</organism>
<protein>
    <submittedName>
        <fullName evidence="7">Siderophore ABC transporter substrate-binding protein</fullName>
    </submittedName>
</protein>
<feature type="signal peptide" evidence="5">
    <location>
        <begin position="1"/>
        <end position="22"/>
    </location>
</feature>
<dbReference type="AlphaFoldDB" id="A0A941CMC8"/>
<evidence type="ECO:0000256" key="4">
    <source>
        <dbReference type="ARBA" id="ARBA00022729"/>
    </source>
</evidence>
<evidence type="ECO:0000256" key="5">
    <source>
        <dbReference type="SAM" id="SignalP"/>
    </source>
</evidence>
<dbReference type="SUPFAM" id="SSF53807">
    <property type="entry name" value="Helical backbone' metal receptor"/>
    <property type="match status" value="1"/>
</dbReference>
<dbReference type="PROSITE" id="PS50983">
    <property type="entry name" value="FE_B12_PBP"/>
    <property type="match status" value="1"/>
</dbReference>
<feature type="chain" id="PRO_5039409957" evidence="5">
    <location>
        <begin position="23"/>
        <end position="322"/>
    </location>
</feature>
<dbReference type="Pfam" id="PF01497">
    <property type="entry name" value="Peripla_BP_2"/>
    <property type="match status" value="1"/>
</dbReference>
<dbReference type="PROSITE" id="PS51257">
    <property type="entry name" value="PROKAR_LIPOPROTEIN"/>
    <property type="match status" value="1"/>
</dbReference>
<dbReference type="CDD" id="cd01140">
    <property type="entry name" value="FatB"/>
    <property type="match status" value="1"/>
</dbReference>
<evidence type="ECO:0000256" key="1">
    <source>
        <dbReference type="ARBA" id="ARBA00004196"/>
    </source>
</evidence>
<proteinExistence type="inferred from homology"/>
<keyword evidence="4 5" id="KW-0732">Signal</keyword>
<accession>A0A941CMC8</accession>
<dbReference type="Proteomes" id="UP000675379">
    <property type="component" value="Unassembled WGS sequence"/>
</dbReference>
<evidence type="ECO:0000256" key="3">
    <source>
        <dbReference type="ARBA" id="ARBA00022448"/>
    </source>
</evidence>
<evidence type="ECO:0000256" key="2">
    <source>
        <dbReference type="ARBA" id="ARBA00008814"/>
    </source>
</evidence>
<dbReference type="GO" id="GO:0030288">
    <property type="term" value="C:outer membrane-bounded periplasmic space"/>
    <property type="evidence" value="ECO:0007669"/>
    <property type="project" value="TreeGrafter"/>
</dbReference>
<dbReference type="RefSeq" id="WP_211799855.1">
    <property type="nucleotide sequence ID" value="NZ_JAGSCS010000003.1"/>
</dbReference>
<dbReference type="InterPro" id="IPR002491">
    <property type="entry name" value="ABC_transptr_periplasmic_BD"/>
</dbReference>
<dbReference type="InterPro" id="IPR051313">
    <property type="entry name" value="Bact_iron-sidero_bind"/>
</dbReference>
<dbReference type="PANTHER" id="PTHR30532">
    <property type="entry name" value="IRON III DICITRATE-BINDING PERIPLASMIC PROTEIN"/>
    <property type="match status" value="1"/>
</dbReference>
<gene>
    <name evidence="7" type="ORF">KCG48_03150</name>
</gene>
<keyword evidence="3" id="KW-0813">Transport</keyword>
<dbReference type="EMBL" id="JAGSCS010000003">
    <property type="protein sequence ID" value="MBR0575330.1"/>
    <property type="molecule type" value="Genomic_DNA"/>
</dbReference>
<evidence type="ECO:0000259" key="6">
    <source>
        <dbReference type="PROSITE" id="PS50983"/>
    </source>
</evidence>
<comment type="subcellular location">
    <subcellularLocation>
        <location evidence="1">Cell envelope</location>
    </subcellularLocation>
</comment>
<comment type="similarity">
    <text evidence="2">Belongs to the bacterial solute-binding protein 8 family.</text>
</comment>
<evidence type="ECO:0000313" key="8">
    <source>
        <dbReference type="Proteomes" id="UP000675379"/>
    </source>
</evidence>
<dbReference type="InterPro" id="IPR033870">
    <property type="entry name" value="FatB"/>
</dbReference>
<dbReference type="PANTHER" id="PTHR30532:SF28">
    <property type="entry name" value="PETROBACTIN-BINDING PROTEIN YCLQ"/>
    <property type="match status" value="1"/>
</dbReference>
<dbReference type="Gene3D" id="3.40.50.1980">
    <property type="entry name" value="Nitrogenase molybdenum iron protein domain"/>
    <property type="match status" value="2"/>
</dbReference>
<keyword evidence="8" id="KW-1185">Reference proteome</keyword>
<reference evidence="7" key="1">
    <citation type="submission" date="2021-04" db="EMBL/GenBank/DDBJ databases">
        <title>Proteiniclasticum sedimins sp. nov., an obligate anaerobic bacterium isolated from anaerobic sludge.</title>
        <authorList>
            <person name="Liu J."/>
        </authorList>
    </citation>
    <scope>NUCLEOTIDE SEQUENCE</scope>
    <source>
        <strain evidence="7">BAD-10</strain>
    </source>
</reference>
<comment type="caution">
    <text evidence="7">The sequence shown here is derived from an EMBL/GenBank/DDBJ whole genome shotgun (WGS) entry which is preliminary data.</text>
</comment>
<evidence type="ECO:0000313" key="7">
    <source>
        <dbReference type="EMBL" id="MBR0575330.1"/>
    </source>
</evidence>
<feature type="domain" description="Fe/B12 periplasmic-binding" evidence="6">
    <location>
        <begin position="64"/>
        <end position="322"/>
    </location>
</feature>
<dbReference type="GO" id="GO:1901678">
    <property type="term" value="P:iron coordination entity transport"/>
    <property type="evidence" value="ECO:0007669"/>
    <property type="project" value="UniProtKB-ARBA"/>
</dbReference>
<name>A0A941CMC8_9CLOT</name>